<evidence type="ECO:0000256" key="1">
    <source>
        <dbReference type="SAM" id="Phobius"/>
    </source>
</evidence>
<proteinExistence type="predicted"/>
<keyword evidence="1" id="KW-0472">Membrane</keyword>
<dbReference type="EMBL" id="LHPI01000001">
    <property type="protein sequence ID" value="KOO09556.1"/>
    <property type="molecule type" value="Genomic_DNA"/>
</dbReference>
<organism evidence="2 3">
    <name type="scientific">Vibrio hepatarius</name>
    <dbReference type="NCBI Taxonomy" id="171383"/>
    <lineage>
        <taxon>Bacteria</taxon>
        <taxon>Pseudomonadati</taxon>
        <taxon>Pseudomonadota</taxon>
        <taxon>Gammaproteobacteria</taxon>
        <taxon>Vibrionales</taxon>
        <taxon>Vibrionaceae</taxon>
        <taxon>Vibrio</taxon>
        <taxon>Vibrio oreintalis group</taxon>
    </lineage>
</organism>
<sequence length="87" mass="9838">MIRHNLIGFLSSLFALVGLIFVMMDGSHFPLLQWPYEAFQGLVFSFVWGFGVSITIGYFFSIMVVVTVLVVSFALGHKLSRCFGRNR</sequence>
<dbReference type="OrthoDB" id="6659017at2"/>
<name>A0A0M0I5F9_9VIBR</name>
<keyword evidence="1" id="KW-1133">Transmembrane helix</keyword>
<keyword evidence="1" id="KW-0812">Transmembrane</keyword>
<dbReference type="Proteomes" id="UP000037530">
    <property type="component" value="Unassembled WGS sequence"/>
</dbReference>
<gene>
    <name evidence="2" type="ORF">AKJ31_04160</name>
</gene>
<protein>
    <submittedName>
        <fullName evidence="2">Uncharacterized protein</fullName>
    </submittedName>
</protein>
<dbReference type="AlphaFoldDB" id="A0A0M0I5F9"/>
<feature type="transmembrane region" description="Helical" evidence="1">
    <location>
        <begin position="44"/>
        <end position="75"/>
    </location>
</feature>
<feature type="transmembrane region" description="Helical" evidence="1">
    <location>
        <begin position="7"/>
        <end position="24"/>
    </location>
</feature>
<keyword evidence="3" id="KW-1185">Reference proteome</keyword>
<dbReference type="STRING" id="171383.AKJ31_04160"/>
<accession>A0A0M0I5F9</accession>
<evidence type="ECO:0000313" key="2">
    <source>
        <dbReference type="EMBL" id="KOO09556.1"/>
    </source>
</evidence>
<reference evidence="3" key="1">
    <citation type="submission" date="2015-08" db="EMBL/GenBank/DDBJ databases">
        <title>Vibrio galatheae sp. nov., a novel member of the Vibrionaceae family isolated from the Solomon Islands.</title>
        <authorList>
            <person name="Giubergia S."/>
            <person name="Machado H."/>
            <person name="Mateiu R.V."/>
            <person name="Gram L."/>
        </authorList>
    </citation>
    <scope>NUCLEOTIDE SEQUENCE [LARGE SCALE GENOMIC DNA]</scope>
    <source>
        <strain evidence="3">DSM 19134</strain>
    </source>
</reference>
<evidence type="ECO:0000313" key="3">
    <source>
        <dbReference type="Proteomes" id="UP000037530"/>
    </source>
</evidence>
<dbReference type="RefSeq" id="WP_053407816.1">
    <property type="nucleotide sequence ID" value="NZ_LHPI01000001.1"/>
</dbReference>
<dbReference type="PATRIC" id="fig|171383.3.peg.861"/>
<comment type="caution">
    <text evidence="2">The sequence shown here is derived from an EMBL/GenBank/DDBJ whole genome shotgun (WGS) entry which is preliminary data.</text>
</comment>